<feature type="transmembrane region" description="Helical" evidence="10">
    <location>
        <begin position="148"/>
        <end position="169"/>
    </location>
</feature>
<dbReference type="GeneID" id="37268459"/>
<keyword evidence="5 10" id="KW-0812">Transmembrane</keyword>
<evidence type="ECO:0000313" key="14">
    <source>
        <dbReference type="Proteomes" id="UP000245946"/>
    </source>
</evidence>
<evidence type="ECO:0000256" key="5">
    <source>
        <dbReference type="ARBA" id="ARBA00022692"/>
    </source>
</evidence>
<comment type="similarity">
    <text evidence="2 10">Belongs to the Ca(2+):cation antiporter (CaCA) (TC 2.A.19) family.</text>
</comment>
<evidence type="ECO:0000256" key="7">
    <source>
        <dbReference type="ARBA" id="ARBA00022989"/>
    </source>
</evidence>
<protein>
    <recommendedName>
        <fullName evidence="10">Vacuolar calcium ion transporter</fullName>
    </recommendedName>
</protein>
<feature type="transmembrane region" description="Helical" evidence="10">
    <location>
        <begin position="117"/>
        <end position="136"/>
    </location>
</feature>
<dbReference type="InterPro" id="IPR004713">
    <property type="entry name" value="CaH_exchang"/>
</dbReference>
<feature type="compositionally biased region" description="Basic and acidic residues" evidence="11">
    <location>
        <begin position="43"/>
        <end position="56"/>
    </location>
</feature>
<organism evidence="13 14">
    <name type="scientific">Tilletiopsis washingtonensis</name>
    <dbReference type="NCBI Taxonomy" id="58919"/>
    <lineage>
        <taxon>Eukaryota</taxon>
        <taxon>Fungi</taxon>
        <taxon>Dikarya</taxon>
        <taxon>Basidiomycota</taxon>
        <taxon>Ustilaginomycotina</taxon>
        <taxon>Exobasidiomycetes</taxon>
        <taxon>Entylomatales</taxon>
        <taxon>Entylomatales incertae sedis</taxon>
        <taxon>Tilletiopsis</taxon>
    </lineage>
</organism>
<evidence type="ECO:0000256" key="4">
    <source>
        <dbReference type="ARBA" id="ARBA00022568"/>
    </source>
</evidence>
<keyword evidence="10" id="KW-0926">Vacuole</keyword>
<gene>
    <name evidence="13" type="ORF">FA09DRAFT_318856</name>
</gene>
<dbReference type="OrthoDB" id="1699231at2759"/>
<dbReference type="NCBIfam" id="TIGR00378">
    <property type="entry name" value="cax"/>
    <property type="match status" value="1"/>
</dbReference>
<evidence type="ECO:0000256" key="1">
    <source>
        <dbReference type="ARBA" id="ARBA00004127"/>
    </source>
</evidence>
<feature type="transmembrane region" description="Helical" evidence="10">
    <location>
        <begin position="324"/>
        <end position="348"/>
    </location>
</feature>
<dbReference type="Proteomes" id="UP000245946">
    <property type="component" value="Unassembled WGS sequence"/>
</dbReference>
<proteinExistence type="inferred from homology"/>
<dbReference type="GO" id="GO:0015369">
    <property type="term" value="F:calcium:proton antiporter activity"/>
    <property type="evidence" value="ECO:0007669"/>
    <property type="project" value="UniProtKB-UniRule"/>
</dbReference>
<feature type="transmembrane region" description="Helical" evidence="10">
    <location>
        <begin position="397"/>
        <end position="420"/>
    </location>
</feature>
<sequence length="491" mass="52201">MAPFTAEPASLHDAEQASNETATQRSDEAAALPAKRTGTISLEEGRQAEKPVEKKGPIRRTMQPGESSAGLGGNGPPRRMTAASDQHRAPLRSFTGLFTPDKPLAPAPSHIQSIKNVIFYSPLNVLVLAIPVSWALHFALDQSKPSNGLVTFIISFLAIIPLAALLSYGTEEISLRVGQTLGGLLNATLGNAVELIVAILALFQCQLVITQTSLIGSILSNILLVLGMSFFVGGLRYSEQEFLMTAANLNSGALTMSVITILIPAGFHATSGALSDALERADILKVSRGASIILLLIYAGYLVFQLSTHTHLYEDEGEEEEVTLSLPVAVGLLVLSTVLVGVTSEWLVDSIEGVSENYGVPKTFIGLILLPVVSNAAEHATAVTASYKNKINLAMSVAVGSSIQIALFVLPLLVVIGWIAGKPLSLLFDPLVAIILFLSIILVSNAIADGKSNYLEGWMLMNVFVIIALASWFIPDAPADALFTDEYCRSV</sequence>
<keyword evidence="6 10" id="KW-0106">Calcium</keyword>
<dbReference type="GO" id="GO:0012505">
    <property type="term" value="C:endomembrane system"/>
    <property type="evidence" value="ECO:0007669"/>
    <property type="project" value="UniProtKB-SubCell"/>
</dbReference>
<keyword evidence="8 10" id="KW-0406">Ion transport</keyword>
<dbReference type="GO" id="GO:0006874">
    <property type="term" value="P:intracellular calcium ion homeostasis"/>
    <property type="evidence" value="ECO:0007669"/>
    <property type="project" value="TreeGrafter"/>
</dbReference>
<dbReference type="RefSeq" id="XP_025598175.1">
    <property type="nucleotide sequence ID" value="XM_025740915.1"/>
</dbReference>
<dbReference type="PANTHER" id="PTHR31503">
    <property type="entry name" value="VACUOLAR CALCIUM ION TRANSPORTER"/>
    <property type="match status" value="1"/>
</dbReference>
<evidence type="ECO:0000256" key="8">
    <source>
        <dbReference type="ARBA" id="ARBA00023065"/>
    </source>
</evidence>
<feature type="transmembrane region" description="Helical" evidence="10">
    <location>
        <begin position="214"/>
        <end position="233"/>
    </location>
</feature>
<dbReference type="Pfam" id="PF01699">
    <property type="entry name" value="Na_Ca_ex"/>
    <property type="match status" value="2"/>
</dbReference>
<keyword evidence="14" id="KW-1185">Reference proteome</keyword>
<dbReference type="InterPro" id="IPR004837">
    <property type="entry name" value="NaCa_Exmemb"/>
</dbReference>
<feature type="transmembrane region" description="Helical" evidence="10">
    <location>
        <begin position="286"/>
        <end position="304"/>
    </location>
</feature>
<feature type="domain" description="Sodium/calcium exchanger membrane region" evidence="12">
    <location>
        <begin position="329"/>
        <end position="472"/>
    </location>
</feature>
<feature type="transmembrane region" description="Helical" evidence="10">
    <location>
        <begin position="426"/>
        <end position="448"/>
    </location>
</feature>
<keyword evidence="9 10" id="KW-0472">Membrane</keyword>
<evidence type="ECO:0000259" key="12">
    <source>
        <dbReference type="Pfam" id="PF01699"/>
    </source>
</evidence>
<comment type="function">
    <text evidence="10">Has a role in promoting intracellular calcium ion sequestration via the exchange of calcium ions for hydrogen ions across the vacuolar membrane. Involved also in manganese ion homeostasis via its uptake into the vacuole.</text>
</comment>
<reference evidence="13 14" key="1">
    <citation type="journal article" date="2018" name="Mol. Biol. Evol.">
        <title>Broad Genomic Sampling Reveals a Smut Pathogenic Ancestry of the Fungal Clade Ustilaginomycotina.</title>
        <authorList>
            <person name="Kijpornyongpan T."/>
            <person name="Mondo S.J."/>
            <person name="Barry K."/>
            <person name="Sandor L."/>
            <person name="Lee J."/>
            <person name="Lipzen A."/>
            <person name="Pangilinan J."/>
            <person name="LaButti K."/>
            <person name="Hainaut M."/>
            <person name="Henrissat B."/>
            <person name="Grigoriev I.V."/>
            <person name="Spatafora J.W."/>
            <person name="Aime M.C."/>
        </authorList>
    </citation>
    <scope>NUCLEOTIDE SEQUENCE [LARGE SCALE GENOMIC DNA]</scope>
    <source>
        <strain evidence="13 14">MCA 4186</strain>
    </source>
</reference>
<dbReference type="STRING" id="58919.A0A316Z9D5"/>
<evidence type="ECO:0000256" key="10">
    <source>
        <dbReference type="RuleBase" id="RU365028"/>
    </source>
</evidence>
<keyword evidence="3 10" id="KW-0813">Transport</keyword>
<accession>A0A316Z9D5</accession>
<dbReference type="InterPro" id="IPR004798">
    <property type="entry name" value="CAX-like"/>
</dbReference>
<dbReference type="InterPro" id="IPR044880">
    <property type="entry name" value="NCX_ion-bd_dom_sf"/>
</dbReference>
<comment type="subcellular location">
    <subcellularLocation>
        <location evidence="1">Endomembrane system</location>
        <topology evidence="1">Multi-pass membrane protein</topology>
    </subcellularLocation>
    <subcellularLocation>
        <location evidence="10">Vacuole membrane</location>
    </subcellularLocation>
</comment>
<evidence type="ECO:0000256" key="9">
    <source>
        <dbReference type="ARBA" id="ARBA00023136"/>
    </source>
</evidence>
<comment type="caution">
    <text evidence="10">Lacks conserved residue(s) required for the propagation of feature annotation.</text>
</comment>
<dbReference type="GO" id="GO:0000329">
    <property type="term" value="C:fungal-type vacuole membrane"/>
    <property type="evidence" value="ECO:0007669"/>
    <property type="project" value="TreeGrafter"/>
</dbReference>
<feature type="region of interest" description="Disordered" evidence="11">
    <location>
        <begin position="1"/>
        <end position="84"/>
    </location>
</feature>
<evidence type="ECO:0000313" key="13">
    <source>
        <dbReference type="EMBL" id="PWN97896.1"/>
    </source>
</evidence>
<dbReference type="AlphaFoldDB" id="A0A316Z9D5"/>
<evidence type="ECO:0000256" key="11">
    <source>
        <dbReference type="SAM" id="MobiDB-lite"/>
    </source>
</evidence>
<dbReference type="FunFam" id="1.20.1420.30:FF:000024">
    <property type="entry name" value="Calcium/proton exchanger, variant"/>
    <property type="match status" value="1"/>
</dbReference>
<dbReference type="NCBIfam" id="TIGR00846">
    <property type="entry name" value="caca2"/>
    <property type="match status" value="1"/>
</dbReference>
<feature type="transmembrane region" description="Helical" evidence="10">
    <location>
        <begin position="181"/>
        <end position="202"/>
    </location>
</feature>
<evidence type="ECO:0000256" key="6">
    <source>
        <dbReference type="ARBA" id="ARBA00022837"/>
    </source>
</evidence>
<dbReference type="EMBL" id="KZ819293">
    <property type="protein sequence ID" value="PWN97896.1"/>
    <property type="molecule type" value="Genomic_DNA"/>
</dbReference>
<name>A0A316Z9D5_9BASI</name>
<keyword evidence="7 10" id="KW-1133">Transmembrane helix</keyword>
<dbReference type="PANTHER" id="PTHR31503:SF20">
    <property type="entry name" value="CA(2+)_H(+) EXCHANGER, PUTATIVE (EUROFUNG)-RELATED"/>
    <property type="match status" value="1"/>
</dbReference>
<evidence type="ECO:0000256" key="2">
    <source>
        <dbReference type="ARBA" id="ARBA00008170"/>
    </source>
</evidence>
<dbReference type="Gene3D" id="1.20.1420.30">
    <property type="entry name" value="NCX, central ion-binding region"/>
    <property type="match status" value="1"/>
</dbReference>
<feature type="transmembrane region" description="Helical" evidence="10">
    <location>
        <begin position="455"/>
        <end position="474"/>
    </location>
</feature>
<feature type="transmembrane region" description="Helical" evidence="10">
    <location>
        <begin position="253"/>
        <end position="274"/>
    </location>
</feature>
<feature type="domain" description="Sodium/calcium exchanger membrane region" evidence="12">
    <location>
        <begin position="149"/>
        <end position="306"/>
    </location>
</feature>
<evidence type="ECO:0000256" key="3">
    <source>
        <dbReference type="ARBA" id="ARBA00022448"/>
    </source>
</evidence>
<keyword evidence="10" id="KW-0050">Antiport</keyword>
<keyword evidence="4 10" id="KW-0109">Calcium transport</keyword>